<dbReference type="Proteomes" id="UP001597277">
    <property type="component" value="Unassembled WGS sequence"/>
</dbReference>
<sequence length="195" mass="21290">MSRPFRHAGQRGWLRRHAVALVTLVLLVPSVLTGWYFTEWKEYANWEPRSPVGAQVGEPAHLAGHEYEVTSWDVLKDPPDSAGLPAGTGVVAVTVAVRPPGPDAEGSCELQLAIDRARWHPAENTFQTSEGMAETCFWSPGDRDEFSSVEVASDGTRSVQVGFVVPVDALDTTGGPVLEILMPMELPRYVRVPLT</sequence>
<organism evidence="1 2">
    <name type="scientific">Georgenia deserti</name>
    <dbReference type="NCBI Taxonomy" id="2093781"/>
    <lineage>
        <taxon>Bacteria</taxon>
        <taxon>Bacillati</taxon>
        <taxon>Actinomycetota</taxon>
        <taxon>Actinomycetes</taxon>
        <taxon>Micrococcales</taxon>
        <taxon>Bogoriellaceae</taxon>
        <taxon>Georgenia</taxon>
    </lineage>
</organism>
<reference evidence="2" key="1">
    <citation type="journal article" date="2019" name="Int. J. Syst. Evol. Microbiol.">
        <title>The Global Catalogue of Microorganisms (GCM) 10K type strain sequencing project: providing services to taxonomists for standard genome sequencing and annotation.</title>
        <authorList>
            <consortium name="The Broad Institute Genomics Platform"/>
            <consortium name="The Broad Institute Genome Sequencing Center for Infectious Disease"/>
            <person name="Wu L."/>
            <person name="Ma J."/>
        </authorList>
    </citation>
    <scope>NUCLEOTIDE SEQUENCE [LARGE SCALE GENOMIC DNA]</scope>
    <source>
        <strain evidence="2">JCM 17130</strain>
    </source>
</reference>
<evidence type="ECO:0000313" key="1">
    <source>
        <dbReference type="EMBL" id="MFD1719028.1"/>
    </source>
</evidence>
<proteinExistence type="predicted"/>
<name>A0ABW4L611_9MICO</name>
<accession>A0ABW4L611</accession>
<dbReference type="EMBL" id="JBHUEE010000008">
    <property type="protein sequence ID" value="MFD1719028.1"/>
    <property type="molecule type" value="Genomic_DNA"/>
</dbReference>
<evidence type="ECO:0000313" key="2">
    <source>
        <dbReference type="Proteomes" id="UP001597277"/>
    </source>
</evidence>
<protein>
    <recommendedName>
        <fullName evidence="3">DUF4352 domain-containing protein</fullName>
    </recommendedName>
</protein>
<evidence type="ECO:0008006" key="3">
    <source>
        <dbReference type="Google" id="ProtNLM"/>
    </source>
</evidence>
<keyword evidence="2" id="KW-1185">Reference proteome</keyword>
<dbReference type="RefSeq" id="WP_388008503.1">
    <property type="nucleotide sequence ID" value="NZ_JBHUEE010000008.1"/>
</dbReference>
<gene>
    <name evidence="1" type="ORF">ACFSE6_14370</name>
</gene>
<comment type="caution">
    <text evidence="1">The sequence shown here is derived from an EMBL/GenBank/DDBJ whole genome shotgun (WGS) entry which is preliminary data.</text>
</comment>